<dbReference type="Gene3D" id="2.40.30.170">
    <property type="match status" value="1"/>
</dbReference>
<evidence type="ECO:0000259" key="2">
    <source>
        <dbReference type="Pfam" id="PF25967"/>
    </source>
</evidence>
<dbReference type="InterPro" id="IPR058627">
    <property type="entry name" value="MdtA-like_C"/>
</dbReference>
<dbReference type="PROSITE" id="PS51257">
    <property type="entry name" value="PROKAR_LIPOPROTEIN"/>
    <property type="match status" value="1"/>
</dbReference>
<dbReference type="GO" id="GO:1990281">
    <property type="term" value="C:efflux pump complex"/>
    <property type="evidence" value="ECO:0007669"/>
    <property type="project" value="TreeGrafter"/>
</dbReference>
<comment type="similarity">
    <text evidence="1">Belongs to the membrane fusion protein (MFP) (TC 8.A.1) family.</text>
</comment>
<dbReference type="PANTHER" id="PTHR30469:SF15">
    <property type="entry name" value="HLYD FAMILY OF SECRETION PROTEINS"/>
    <property type="match status" value="1"/>
</dbReference>
<evidence type="ECO:0000256" key="1">
    <source>
        <dbReference type="ARBA" id="ARBA00009477"/>
    </source>
</evidence>
<dbReference type="Gene3D" id="2.40.50.100">
    <property type="match status" value="1"/>
</dbReference>
<dbReference type="PANTHER" id="PTHR30469">
    <property type="entry name" value="MULTIDRUG RESISTANCE PROTEIN MDTA"/>
    <property type="match status" value="1"/>
</dbReference>
<proteinExistence type="inferred from homology"/>
<dbReference type="InterPro" id="IPR006143">
    <property type="entry name" value="RND_pump_MFP"/>
</dbReference>
<dbReference type="Gene3D" id="1.10.287.470">
    <property type="entry name" value="Helix hairpin bin"/>
    <property type="match status" value="1"/>
</dbReference>
<comment type="caution">
    <text evidence="3">The sequence shown here is derived from an EMBL/GenBank/DDBJ whole genome shotgun (WGS) entry which is preliminary data.</text>
</comment>
<dbReference type="GO" id="GO:0015562">
    <property type="term" value="F:efflux transmembrane transporter activity"/>
    <property type="evidence" value="ECO:0007669"/>
    <property type="project" value="TreeGrafter"/>
</dbReference>
<dbReference type="AlphaFoldDB" id="A0A0Q0E516"/>
<dbReference type="Gene3D" id="2.40.420.20">
    <property type="match status" value="1"/>
</dbReference>
<feature type="domain" description="Multidrug resistance protein MdtA-like C-terminal permuted SH3" evidence="2">
    <location>
        <begin position="296"/>
        <end position="353"/>
    </location>
</feature>
<evidence type="ECO:0000313" key="3">
    <source>
        <dbReference type="EMBL" id="KPY46877.1"/>
    </source>
</evidence>
<reference evidence="3 4" key="1">
    <citation type="submission" date="2015-09" db="EMBL/GenBank/DDBJ databases">
        <title>Genome announcement of multiple Pseudomonas syringae strains.</title>
        <authorList>
            <person name="Thakur S."/>
            <person name="Wang P.W."/>
            <person name="Gong Y."/>
            <person name="Weir B.S."/>
            <person name="Guttman D.S."/>
        </authorList>
    </citation>
    <scope>NUCLEOTIDE SEQUENCE [LARGE SCALE GENOMIC DNA]</scope>
    <source>
        <strain evidence="3 4">ICMP3882</strain>
    </source>
</reference>
<dbReference type="Pfam" id="PF25967">
    <property type="entry name" value="RND-MFP_C"/>
    <property type="match status" value="1"/>
</dbReference>
<dbReference type="Proteomes" id="UP000050554">
    <property type="component" value="Unassembled WGS sequence"/>
</dbReference>
<accession>A0A0Q0E516</accession>
<dbReference type="RefSeq" id="WP_004881977.1">
    <property type="nucleotide sequence ID" value="NZ_LJRF01000116.1"/>
</dbReference>
<dbReference type="PATRIC" id="fig|55398.3.peg.2309"/>
<evidence type="ECO:0000313" key="4">
    <source>
        <dbReference type="Proteomes" id="UP000050554"/>
    </source>
</evidence>
<organism evidence="3 4">
    <name type="scientific">Pseudomonas syringae pv. ribicola</name>
    <dbReference type="NCBI Taxonomy" id="55398"/>
    <lineage>
        <taxon>Bacteria</taxon>
        <taxon>Pseudomonadati</taxon>
        <taxon>Pseudomonadota</taxon>
        <taxon>Gammaproteobacteria</taxon>
        <taxon>Pseudomonadales</taxon>
        <taxon>Pseudomonadaceae</taxon>
        <taxon>Pseudomonas</taxon>
    </lineage>
</organism>
<dbReference type="SUPFAM" id="SSF111369">
    <property type="entry name" value="HlyD-like secretion proteins"/>
    <property type="match status" value="1"/>
</dbReference>
<name>A0A0Q0E516_PSESI</name>
<dbReference type="NCBIfam" id="TIGR01730">
    <property type="entry name" value="RND_mfp"/>
    <property type="match status" value="1"/>
</dbReference>
<sequence length="377" mass="39705">MRFHFMTLPGLMKRLGVGCGAVLLAVLVSGCDDKPAAVAPVIRAVKVESVRSGAGEGLRFSGVVRQPDSASLAFESAGTLADLRVDIGDAFEKGQVLAALDRQPAALRLQQAQASLSAATAQAAERGLNYQRQKNLLAAGSVAESVVEAARAAQTQAVAEQTRAKSELALARREAERSQLIAPFSGRVVARRADRFAMLAAGQVVLQVESRNRPQVMAAVPVEQASHFKVGDRAHASRTSGSSAGFDLVLEGISPRSEDGLVRNCLFRLLDPAESVASGVTLLVQMTPEQDVQPLSIPVQALWMGTSKGAAQVFVYQPPGTVAIRNITLGAVREGRAVVTEGLFANEQVVTAGTAFLQDGQTVSLFQPTTRLTESAP</sequence>
<gene>
    <name evidence="3" type="ORF">ALO47_01841</name>
</gene>
<dbReference type="EMBL" id="LJRF01000116">
    <property type="protein sequence ID" value="KPY46877.1"/>
    <property type="molecule type" value="Genomic_DNA"/>
</dbReference>
<protein>
    <submittedName>
        <fullName evidence="3">Secretion protein HlyD</fullName>
    </submittedName>
</protein>